<reference evidence="4" key="1">
    <citation type="journal article" date="2023" name="Insect Mol. Biol.">
        <title>Genome sequencing provides insights into the evolution of gene families encoding plant cell wall-degrading enzymes in longhorned beetles.</title>
        <authorList>
            <person name="Shin N.R."/>
            <person name="Okamura Y."/>
            <person name="Kirsch R."/>
            <person name="Pauchet Y."/>
        </authorList>
    </citation>
    <scope>NUCLEOTIDE SEQUENCE</scope>
    <source>
        <strain evidence="4">AMC_N1</strain>
    </source>
</reference>
<evidence type="ECO:0000313" key="4">
    <source>
        <dbReference type="EMBL" id="KAJ8955689.1"/>
    </source>
</evidence>
<dbReference type="SUPFAM" id="SSF53383">
    <property type="entry name" value="PLP-dependent transferases"/>
    <property type="match status" value="1"/>
</dbReference>
<dbReference type="GO" id="GO:0006548">
    <property type="term" value="P:L-histidine catabolic process"/>
    <property type="evidence" value="ECO:0007669"/>
    <property type="project" value="TreeGrafter"/>
</dbReference>
<dbReference type="InterPro" id="IPR010977">
    <property type="entry name" value="Aromatic_deC"/>
</dbReference>
<evidence type="ECO:0000256" key="3">
    <source>
        <dbReference type="SAM" id="MobiDB-lite"/>
    </source>
</evidence>
<dbReference type="Gene3D" id="3.90.1150.10">
    <property type="entry name" value="Aspartate Aminotransferase, domain 1"/>
    <property type="match status" value="1"/>
</dbReference>
<dbReference type="FunFam" id="3.90.1150.10:FF:000018">
    <property type="entry name" value="Histidine decarboxylase"/>
    <property type="match status" value="1"/>
</dbReference>
<evidence type="ECO:0000313" key="5">
    <source>
        <dbReference type="Proteomes" id="UP001162162"/>
    </source>
</evidence>
<dbReference type="InterPro" id="IPR015422">
    <property type="entry name" value="PyrdxlP-dep_Trfase_small"/>
</dbReference>
<sequence length="328" mass="37349">MSINKRTKTGLVDLRALFQGVYLAEKFESLIRRDSRFEIPAKRHLGLVVFRLVGDNIITENLCKRLNSRGKIHCVPASLKGKYVIRFTVTSPRTTLDHIVEDWKEILKVTDEVFYEGELLTSRERVPLGETKERNVNFGSSLLLSNSPMSPKIVNGSFAAIYDQGDVLAEFSKTIKLRKDAQDSPAMRRRIKGILMSGKQFSLDSRLDLFHGIEQSSAARSIAEPSNNLPVLEDEIEERSSSPSEINFEVRSPDGDSFAETSYTRQSRSKSVDNEGDPLTIKDSVEMKPICSKCGHRIPLLFRKEIMNTWYLMSLKTEDLKKKIWRCQ</sequence>
<evidence type="ECO:0000256" key="2">
    <source>
        <dbReference type="ARBA" id="ARBA00022793"/>
    </source>
</evidence>
<dbReference type="InterPro" id="IPR015424">
    <property type="entry name" value="PyrdxlP-dep_Trfase"/>
</dbReference>
<name>A0AAV8YWZ1_9CUCU</name>
<evidence type="ECO:0000256" key="1">
    <source>
        <dbReference type="ARBA" id="ARBA00011738"/>
    </source>
</evidence>
<feature type="non-terminal residue" evidence="4">
    <location>
        <position position="328"/>
    </location>
</feature>
<dbReference type="AlphaFoldDB" id="A0AAV8YWZ1"/>
<comment type="subunit">
    <text evidence="1">Homodimer.</text>
</comment>
<feature type="region of interest" description="Disordered" evidence="3">
    <location>
        <begin position="241"/>
        <end position="278"/>
    </location>
</feature>
<keyword evidence="5" id="KW-1185">Reference proteome</keyword>
<dbReference type="GO" id="GO:0042423">
    <property type="term" value="P:catecholamine biosynthetic process"/>
    <property type="evidence" value="ECO:0007669"/>
    <property type="project" value="UniProtKB-KW"/>
</dbReference>
<dbReference type="Proteomes" id="UP001162162">
    <property type="component" value="Unassembled WGS sequence"/>
</dbReference>
<dbReference type="GO" id="GO:0001694">
    <property type="term" value="P:histamine biosynthetic process"/>
    <property type="evidence" value="ECO:0007669"/>
    <property type="project" value="TreeGrafter"/>
</dbReference>
<dbReference type="PANTHER" id="PTHR11999">
    <property type="entry name" value="GROUP II PYRIDOXAL-5-PHOSPHATE DECARBOXYLASE"/>
    <property type="match status" value="1"/>
</dbReference>
<accession>A0AAV8YWZ1</accession>
<proteinExistence type="predicted"/>
<organism evidence="4 5">
    <name type="scientific">Aromia moschata</name>
    <dbReference type="NCBI Taxonomy" id="1265417"/>
    <lineage>
        <taxon>Eukaryota</taxon>
        <taxon>Metazoa</taxon>
        <taxon>Ecdysozoa</taxon>
        <taxon>Arthropoda</taxon>
        <taxon>Hexapoda</taxon>
        <taxon>Insecta</taxon>
        <taxon>Pterygota</taxon>
        <taxon>Neoptera</taxon>
        <taxon>Endopterygota</taxon>
        <taxon>Coleoptera</taxon>
        <taxon>Polyphaga</taxon>
        <taxon>Cucujiformia</taxon>
        <taxon>Chrysomeloidea</taxon>
        <taxon>Cerambycidae</taxon>
        <taxon>Cerambycinae</taxon>
        <taxon>Callichromatini</taxon>
        <taxon>Aromia</taxon>
    </lineage>
</organism>
<comment type="caution">
    <text evidence="4">The sequence shown here is derived from an EMBL/GenBank/DDBJ whole genome shotgun (WGS) entry which is preliminary data.</text>
</comment>
<protein>
    <submittedName>
        <fullName evidence="4">Uncharacterized protein</fullName>
    </submittedName>
</protein>
<dbReference type="GO" id="GO:0005737">
    <property type="term" value="C:cytoplasm"/>
    <property type="evidence" value="ECO:0007669"/>
    <property type="project" value="TreeGrafter"/>
</dbReference>
<keyword evidence="2" id="KW-0210">Decarboxylase</keyword>
<dbReference type="EMBL" id="JAPWTK010000036">
    <property type="protein sequence ID" value="KAJ8955689.1"/>
    <property type="molecule type" value="Genomic_DNA"/>
</dbReference>
<gene>
    <name evidence="4" type="ORF">NQ318_008560</name>
</gene>
<keyword evidence="2" id="KW-0456">Lyase</keyword>
<dbReference type="GO" id="GO:0004398">
    <property type="term" value="F:histidine decarboxylase activity"/>
    <property type="evidence" value="ECO:0007669"/>
    <property type="project" value="TreeGrafter"/>
</dbReference>
<dbReference type="PANTHER" id="PTHR11999:SF68">
    <property type="entry name" value="HISTIDINE DECARBOXYLASE"/>
    <property type="match status" value="1"/>
</dbReference>